<dbReference type="InterPro" id="IPR023210">
    <property type="entry name" value="NADP_OxRdtase_dom"/>
</dbReference>
<evidence type="ECO:0000256" key="1">
    <source>
        <dbReference type="PIRSR" id="PIRSR000097-2"/>
    </source>
</evidence>
<feature type="binding site" evidence="1">
    <location>
        <position position="57"/>
    </location>
    <ligand>
        <name>substrate</name>
    </ligand>
</feature>
<reference evidence="4" key="2">
    <citation type="submission" date="2015-12" db="EMBL/GenBank/DDBJ databases">
        <title>Update maize B73 reference genome by single molecule sequencing technologies.</title>
        <authorList>
            <consortium name="Maize Genome Sequencing Project"/>
            <person name="Ware D."/>
        </authorList>
    </citation>
    <scope>NUCLEOTIDE SEQUENCE [LARGE SCALE GENOMIC DNA]</scope>
    <source>
        <tissue evidence="4">Seedling</tissue>
    </source>
</reference>
<dbReference type="InterPro" id="IPR036812">
    <property type="entry name" value="NAD(P)_OxRdtase_dom_sf"/>
</dbReference>
<name>C4JB09_MAIZE</name>
<organism evidence="3">
    <name type="scientific">Zea mays</name>
    <name type="common">Maize</name>
    <dbReference type="NCBI Taxonomy" id="4577"/>
    <lineage>
        <taxon>Eukaryota</taxon>
        <taxon>Viridiplantae</taxon>
        <taxon>Streptophyta</taxon>
        <taxon>Embryophyta</taxon>
        <taxon>Tracheophyta</taxon>
        <taxon>Spermatophyta</taxon>
        <taxon>Magnoliopsida</taxon>
        <taxon>Liliopsida</taxon>
        <taxon>Poales</taxon>
        <taxon>Poaceae</taxon>
        <taxon>PACMAD clade</taxon>
        <taxon>Panicoideae</taxon>
        <taxon>Andropogonodae</taxon>
        <taxon>Andropogoneae</taxon>
        <taxon>Tripsacinae</taxon>
        <taxon>Zea</taxon>
    </lineage>
</organism>
<dbReference type="Gene3D" id="3.20.20.100">
    <property type="entry name" value="NADP-dependent oxidoreductase domain"/>
    <property type="match status" value="1"/>
</dbReference>
<accession>C4JB09</accession>
<sequence length="250" mass="28073">MVLPWILCYCSRVHQSRNNLSVKLHRCSDLAPEDVPLAIDITLNDLQLDYLDLYLIHWPFQIKRGSELSPENFVHLDMPKTWQAMERLYGSGKARAVGVSNFSTRKLADLLAVARVTPAVDQVECHPGWQQARLRAFCCSSGVHFSAYAPLGRMKAVASDPVVASVAESLGKTPAQVALRWGIQQGQSVLPKSANESRLKENIDLFGWSIPDELCAKFSEIEQVKQIRNDAFVHPQSIYKTIDELWDGEI</sequence>
<protein>
    <submittedName>
        <fullName evidence="4">Aldo-keto reductase family 4 member C9</fullName>
    </submittedName>
</protein>
<reference evidence="3" key="1">
    <citation type="journal article" date="2009" name="PLoS Genet.">
        <title>Sequencing, mapping, and analysis of 27,455 maize full-length cDNAs.</title>
        <authorList>
            <person name="Soderlund C."/>
            <person name="Descour A."/>
            <person name="Kudrna D."/>
            <person name="Bomhoff M."/>
            <person name="Boyd L."/>
            <person name="Currie J."/>
            <person name="Angelova A."/>
            <person name="Collura K."/>
            <person name="Wissotski M."/>
            <person name="Ashley E."/>
            <person name="Morrow D."/>
            <person name="Fernandes J."/>
            <person name="Walbot V."/>
            <person name="Yu Y."/>
        </authorList>
    </citation>
    <scope>NUCLEOTIDE SEQUENCE</scope>
    <source>
        <strain evidence="3">B73</strain>
    </source>
</reference>
<dbReference type="PIRSF" id="PIRSF000097">
    <property type="entry name" value="AKR"/>
    <property type="match status" value="1"/>
</dbReference>
<dbReference type="PaxDb" id="4577-GRMZM2G178533_P02"/>
<dbReference type="PANTHER" id="PTHR11732">
    <property type="entry name" value="ALDO/KETO REDUCTASE"/>
    <property type="match status" value="1"/>
</dbReference>
<dbReference type="InterPro" id="IPR020471">
    <property type="entry name" value="AKR"/>
</dbReference>
<dbReference type="FunFam" id="3.20.20.100:FF:000096">
    <property type="entry name" value="Aldo-keto reductase family 4 member C9"/>
    <property type="match status" value="1"/>
</dbReference>
<dbReference type="InterPro" id="IPR018170">
    <property type="entry name" value="Aldo/ket_reductase_CS"/>
</dbReference>
<dbReference type="SMR" id="C4JB09"/>
<gene>
    <name evidence="4" type="ORF">ZEAMMB73_Zm00001d042868</name>
</gene>
<dbReference type="SUPFAM" id="SSF51430">
    <property type="entry name" value="NAD(P)-linked oxidoreductase"/>
    <property type="match status" value="1"/>
</dbReference>
<dbReference type="Pfam" id="PF00248">
    <property type="entry name" value="Aldo_ket_red"/>
    <property type="match status" value="1"/>
</dbReference>
<evidence type="ECO:0000259" key="2">
    <source>
        <dbReference type="Pfam" id="PF00248"/>
    </source>
</evidence>
<dbReference type="PROSITE" id="PS00062">
    <property type="entry name" value="ALDOKETO_REDUCTASE_2"/>
    <property type="match status" value="1"/>
</dbReference>
<evidence type="ECO:0000313" key="3">
    <source>
        <dbReference type="EMBL" id="ACR38359.1"/>
    </source>
</evidence>
<dbReference type="GO" id="GO:0016491">
    <property type="term" value="F:oxidoreductase activity"/>
    <property type="evidence" value="ECO:0007669"/>
    <property type="project" value="InterPro"/>
</dbReference>
<dbReference type="EMBL" id="BT088006">
    <property type="protein sequence ID" value="ACR38359.1"/>
    <property type="molecule type" value="mRNA"/>
</dbReference>
<dbReference type="EMBL" id="CM007649">
    <property type="protein sequence ID" value="ONM36427.1"/>
    <property type="molecule type" value="Genomic_DNA"/>
</dbReference>
<dbReference type="PRINTS" id="PR00069">
    <property type="entry name" value="ALDKETRDTASE"/>
</dbReference>
<proteinExistence type="evidence at transcript level"/>
<feature type="domain" description="NADP-dependent oxidoreductase" evidence="2">
    <location>
        <begin position="19"/>
        <end position="221"/>
    </location>
</feature>
<dbReference type="IntAct" id="C4JB09">
    <property type="interactions" value="18"/>
</dbReference>
<dbReference type="PROSITE" id="PS00063">
    <property type="entry name" value="ALDOKETO_REDUCTASE_3"/>
    <property type="match status" value="1"/>
</dbReference>
<dbReference type="OMA" id="WRDSSHP"/>
<dbReference type="STRING" id="4577.C4JB09"/>
<dbReference type="eggNOG" id="KOG1577">
    <property type="taxonomic scope" value="Eukaryota"/>
</dbReference>
<evidence type="ECO:0000313" key="4">
    <source>
        <dbReference type="EMBL" id="ONM36427.1"/>
    </source>
</evidence>
<dbReference type="AlphaFoldDB" id="C4JB09"/>
<dbReference type="ExpressionAtlas" id="C4JB09">
    <property type="expression patterns" value="baseline and differential"/>
</dbReference>